<keyword evidence="2" id="KW-1185">Reference proteome</keyword>
<gene>
    <name evidence="1" type="ORF">M407DRAFT_22249</name>
</gene>
<protein>
    <submittedName>
        <fullName evidence="1">Uncharacterized protein</fullName>
    </submittedName>
</protein>
<evidence type="ECO:0000313" key="1">
    <source>
        <dbReference type="EMBL" id="KIO28665.1"/>
    </source>
</evidence>
<organism evidence="1 2">
    <name type="scientific">Tulasnella calospora MUT 4182</name>
    <dbReference type="NCBI Taxonomy" id="1051891"/>
    <lineage>
        <taxon>Eukaryota</taxon>
        <taxon>Fungi</taxon>
        <taxon>Dikarya</taxon>
        <taxon>Basidiomycota</taxon>
        <taxon>Agaricomycotina</taxon>
        <taxon>Agaricomycetes</taxon>
        <taxon>Cantharellales</taxon>
        <taxon>Tulasnellaceae</taxon>
        <taxon>Tulasnella</taxon>
    </lineage>
</organism>
<name>A0A0C3QCW4_9AGAM</name>
<dbReference type="EMBL" id="KN822992">
    <property type="protein sequence ID" value="KIO28665.1"/>
    <property type="molecule type" value="Genomic_DNA"/>
</dbReference>
<accession>A0A0C3QCW4</accession>
<dbReference type="Proteomes" id="UP000054248">
    <property type="component" value="Unassembled WGS sequence"/>
</dbReference>
<reference evidence="2" key="2">
    <citation type="submission" date="2015-01" db="EMBL/GenBank/DDBJ databases">
        <title>Evolutionary Origins and Diversification of the Mycorrhizal Mutualists.</title>
        <authorList>
            <consortium name="DOE Joint Genome Institute"/>
            <consortium name="Mycorrhizal Genomics Consortium"/>
            <person name="Kohler A."/>
            <person name="Kuo A."/>
            <person name="Nagy L.G."/>
            <person name="Floudas D."/>
            <person name="Copeland A."/>
            <person name="Barry K.W."/>
            <person name="Cichocki N."/>
            <person name="Veneault-Fourrey C."/>
            <person name="LaButti K."/>
            <person name="Lindquist E.A."/>
            <person name="Lipzen A."/>
            <person name="Lundell T."/>
            <person name="Morin E."/>
            <person name="Murat C."/>
            <person name="Riley R."/>
            <person name="Ohm R."/>
            <person name="Sun H."/>
            <person name="Tunlid A."/>
            <person name="Henrissat B."/>
            <person name="Grigoriev I.V."/>
            <person name="Hibbett D.S."/>
            <person name="Martin F."/>
        </authorList>
    </citation>
    <scope>NUCLEOTIDE SEQUENCE [LARGE SCALE GENOMIC DNA]</scope>
    <source>
        <strain evidence="2">MUT 4182</strain>
    </source>
</reference>
<sequence>MFVKVGPVGVDEVLKEGLDLDQRVPSSSNAVFELAEGAADLGHGGANPETMMKLSRLRSEVDVGVDEVREEGLDVDRRLPLSSNAVLERAEGAAVLGRGGTNTKSMKKLSRLRSEGGCPTQTLISWRLDLLAVDVGVDEVREERLDLDRRLPSSLNTVFKPAKGAAVVGNGCADTKSMKKLSRLRSEVVPCLNEAESPSDFMFVKVGPVGVDEVLKEGLDLNQRVPSSLNAVFGR</sequence>
<dbReference type="AlphaFoldDB" id="A0A0C3QCW4"/>
<evidence type="ECO:0000313" key="2">
    <source>
        <dbReference type="Proteomes" id="UP000054248"/>
    </source>
</evidence>
<proteinExistence type="predicted"/>
<dbReference type="HOGENOM" id="CLU_1180958_0_0_1"/>
<reference evidence="1 2" key="1">
    <citation type="submission" date="2014-04" db="EMBL/GenBank/DDBJ databases">
        <authorList>
            <consortium name="DOE Joint Genome Institute"/>
            <person name="Kuo A."/>
            <person name="Girlanda M."/>
            <person name="Perotto S."/>
            <person name="Kohler A."/>
            <person name="Nagy L.G."/>
            <person name="Floudas D."/>
            <person name="Copeland A."/>
            <person name="Barry K.W."/>
            <person name="Cichocki N."/>
            <person name="Veneault-Fourrey C."/>
            <person name="LaButti K."/>
            <person name="Lindquist E.A."/>
            <person name="Lipzen A."/>
            <person name="Lundell T."/>
            <person name="Morin E."/>
            <person name="Murat C."/>
            <person name="Sun H."/>
            <person name="Tunlid A."/>
            <person name="Henrissat B."/>
            <person name="Grigoriev I.V."/>
            <person name="Hibbett D.S."/>
            <person name="Martin F."/>
            <person name="Nordberg H.P."/>
            <person name="Cantor M.N."/>
            <person name="Hua S.X."/>
        </authorList>
    </citation>
    <scope>NUCLEOTIDE SEQUENCE [LARGE SCALE GENOMIC DNA]</scope>
    <source>
        <strain evidence="1 2">MUT 4182</strain>
    </source>
</reference>